<dbReference type="Gene3D" id="1.50.10.100">
    <property type="entry name" value="Chondroitin AC/alginate lyase"/>
    <property type="match status" value="1"/>
</dbReference>
<comment type="subcellular location">
    <subcellularLocation>
        <location evidence="1">Periplasm</location>
    </subcellularLocation>
</comment>
<evidence type="ECO:0000256" key="3">
    <source>
        <dbReference type="ARBA" id="ARBA00022764"/>
    </source>
</evidence>
<feature type="domain" description="Heparinase II/III-like C-terminal" evidence="6">
    <location>
        <begin position="357"/>
        <end position="584"/>
    </location>
</feature>
<name>A0ABV7HBJ8_9BURK</name>
<dbReference type="InterPro" id="IPR008929">
    <property type="entry name" value="Chondroitin_lyas"/>
</dbReference>
<organism evidence="7 8">
    <name type="scientific">Piscinibacterium candidicorallinum</name>
    <dbReference type="NCBI Taxonomy" id="1793872"/>
    <lineage>
        <taxon>Bacteria</taxon>
        <taxon>Pseudomonadati</taxon>
        <taxon>Pseudomonadota</taxon>
        <taxon>Betaproteobacteria</taxon>
        <taxon>Burkholderiales</taxon>
        <taxon>Piscinibacterium</taxon>
    </lineage>
</organism>
<proteinExistence type="predicted"/>
<feature type="signal peptide" evidence="5">
    <location>
        <begin position="1"/>
        <end position="21"/>
    </location>
</feature>
<dbReference type="InterPro" id="IPR012480">
    <property type="entry name" value="Hepar_II_III_C"/>
</dbReference>
<keyword evidence="2 5" id="KW-0732">Signal</keyword>
<evidence type="ECO:0000259" key="6">
    <source>
        <dbReference type="Pfam" id="PF07940"/>
    </source>
</evidence>
<reference evidence="8" key="1">
    <citation type="journal article" date="2019" name="Int. J. Syst. Evol. Microbiol.">
        <title>The Global Catalogue of Microorganisms (GCM) 10K type strain sequencing project: providing services to taxonomists for standard genome sequencing and annotation.</title>
        <authorList>
            <consortium name="The Broad Institute Genomics Platform"/>
            <consortium name="The Broad Institute Genome Sequencing Center for Infectious Disease"/>
            <person name="Wu L."/>
            <person name="Ma J."/>
        </authorList>
    </citation>
    <scope>NUCLEOTIDE SEQUENCE [LARGE SCALE GENOMIC DNA]</scope>
    <source>
        <strain evidence="8">KCTC 52168</strain>
    </source>
</reference>
<keyword evidence="8" id="KW-1185">Reference proteome</keyword>
<dbReference type="Gene3D" id="2.70.98.70">
    <property type="match status" value="1"/>
</dbReference>
<keyword evidence="3" id="KW-0574">Periplasm</keyword>
<feature type="chain" id="PRO_5045966204" evidence="5">
    <location>
        <begin position="22"/>
        <end position="586"/>
    </location>
</feature>
<evidence type="ECO:0000256" key="4">
    <source>
        <dbReference type="ARBA" id="ARBA00023239"/>
    </source>
</evidence>
<accession>A0ABV7HBJ8</accession>
<dbReference type="Pfam" id="PF07940">
    <property type="entry name" value="Hepar_II_III_C"/>
    <property type="match status" value="1"/>
</dbReference>
<evidence type="ECO:0000313" key="7">
    <source>
        <dbReference type="EMBL" id="MFC3149137.1"/>
    </source>
</evidence>
<dbReference type="SUPFAM" id="SSF48230">
    <property type="entry name" value="Chondroitin AC/alginate lyase"/>
    <property type="match status" value="1"/>
</dbReference>
<dbReference type="PANTHER" id="PTHR39210">
    <property type="entry name" value="HEPARIN-SULFATE LYASE"/>
    <property type="match status" value="1"/>
</dbReference>
<keyword evidence="4" id="KW-0456">Lyase</keyword>
<evidence type="ECO:0000256" key="2">
    <source>
        <dbReference type="ARBA" id="ARBA00022729"/>
    </source>
</evidence>
<comment type="caution">
    <text evidence="7">The sequence shown here is derived from an EMBL/GenBank/DDBJ whole genome shotgun (WGS) entry which is preliminary data.</text>
</comment>
<evidence type="ECO:0000256" key="5">
    <source>
        <dbReference type="SAM" id="SignalP"/>
    </source>
</evidence>
<dbReference type="RefSeq" id="WP_377305667.1">
    <property type="nucleotide sequence ID" value="NZ_CP180191.1"/>
</dbReference>
<sequence length="586" mass="65786">MRRLRGALPQGSFFSASSLPAADAAAVSSWTSSALLFGRWPIWIGNDPPDWLANPLTGQRIPHPERHWWEIPDFDPVVGDIKLIWEFSRMDWVIAFAQRARQGEAEALNKLNAWLADWCRSNPPYLGPNWKCGQEASIRVMHLACAAIILGQTRDSLPALRHLIALHLQRIEPTLQYAMAQDNNHGTSEAAALFIGGSWLDAHGHARGATWAGKGRRWLENRAARLIGEQGTFSQYSLNYHRVMLDTFSLAECWRRHLGLEAFSDRWKSRALAATQWLHALTDPISGDGPNVGANDGARLLQLVDTPYRDYRPSIQLGMALFANQRAYPEAGAWNDALQWLGVQTPTQVAEAAGTMQADDGGFLVLRQGGAMVLLRYPRFRFRPSQADVLHTDLWLDGQPLLRDAGTYSYNTDAQWLEYFGGTQGHNTVQFDSREQMPRISRFLLGDWLRTEGFEAPASDESRASAAAGYCDRAGARHHRRLTLSDSMLAIDDQVSGFWQAAVLRWRLAPGDWTQDPVMHHAQGSHVLLRNSHGHTVKVTSSTSFRRCALVQGWESLHYLEKKPTPVLEVEICEPGQLTTEYQWAQ</sequence>
<evidence type="ECO:0000256" key="1">
    <source>
        <dbReference type="ARBA" id="ARBA00004418"/>
    </source>
</evidence>
<protein>
    <submittedName>
        <fullName evidence="7">Heparinase II/III-family protein</fullName>
    </submittedName>
</protein>
<dbReference type="PANTHER" id="PTHR39210:SF1">
    <property type="entry name" value="HEPARIN-SULFATE LYASE"/>
    <property type="match status" value="1"/>
</dbReference>
<dbReference type="Proteomes" id="UP001595556">
    <property type="component" value="Unassembled WGS sequence"/>
</dbReference>
<evidence type="ECO:0000313" key="8">
    <source>
        <dbReference type="Proteomes" id="UP001595556"/>
    </source>
</evidence>
<dbReference type="EMBL" id="JBHRTI010000010">
    <property type="protein sequence ID" value="MFC3149137.1"/>
    <property type="molecule type" value="Genomic_DNA"/>
</dbReference>
<gene>
    <name evidence="7" type="ORF">ACFOEN_16060</name>
</gene>